<dbReference type="InterPro" id="IPR050570">
    <property type="entry name" value="Cell_wall_metabolism_enzyme"/>
</dbReference>
<evidence type="ECO:0000256" key="2">
    <source>
        <dbReference type="ARBA" id="ARBA00022670"/>
    </source>
</evidence>
<dbReference type="Pfam" id="PF01551">
    <property type="entry name" value="Peptidase_M23"/>
    <property type="match status" value="1"/>
</dbReference>
<keyword evidence="4" id="KW-0378">Hydrolase</keyword>
<gene>
    <name evidence="9" type="ORF">GR183_09785</name>
</gene>
<comment type="caution">
    <text evidence="9">The sequence shown here is derived from an EMBL/GenBank/DDBJ whole genome shotgun (WGS) entry which is preliminary data.</text>
</comment>
<keyword evidence="3" id="KW-0479">Metal-binding</keyword>
<reference evidence="9 10" key="1">
    <citation type="submission" date="2019-12" db="EMBL/GenBank/DDBJ databases">
        <authorList>
            <person name="Li M."/>
        </authorList>
    </citation>
    <scope>NUCLEOTIDE SEQUENCE [LARGE SCALE GENOMIC DNA]</scope>
    <source>
        <strain evidence="9 10">GBMRC 2046</strain>
    </source>
</reference>
<keyword evidence="7" id="KW-0472">Membrane</keyword>
<evidence type="ECO:0000256" key="5">
    <source>
        <dbReference type="ARBA" id="ARBA00022833"/>
    </source>
</evidence>
<keyword evidence="7" id="KW-1133">Transmembrane helix</keyword>
<dbReference type="GO" id="GO:0006508">
    <property type="term" value="P:proteolysis"/>
    <property type="evidence" value="ECO:0007669"/>
    <property type="project" value="UniProtKB-KW"/>
</dbReference>
<evidence type="ECO:0000313" key="9">
    <source>
        <dbReference type="EMBL" id="MXN65199.1"/>
    </source>
</evidence>
<protein>
    <submittedName>
        <fullName evidence="9">Peptidoglycan DD-metalloendopeptidase family protein</fullName>
    </submittedName>
</protein>
<dbReference type="EMBL" id="WUMV01000003">
    <property type="protein sequence ID" value="MXN65199.1"/>
    <property type="molecule type" value="Genomic_DNA"/>
</dbReference>
<accession>A0A7X3LU90</accession>
<evidence type="ECO:0000256" key="4">
    <source>
        <dbReference type="ARBA" id="ARBA00022801"/>
    </source>
</evidence>
<dbReference type="CDD" id="cd12797">
    <property type="entry name" value="M23_peptidase"/>
    <property type="match status" value="1"/>
</dbReference>
<keyword evidence="6" id="KW-0482">Metalloprotease</keyword>
<evidence type="ECO:0000313" key="10">
    <source>
        <dbReference type="Proteomes" id="UP000433101"/>
    </source>
</evidence>
<name>A0A7X3LU90_9HYPH</name>
<dbReference type="InterPro" id="IPR016047">
    <property type="entry name" value="M23ase_b-sheet_dom"/>
</dbReference>
<dbReference type="PANTHER" id="PTHR21666:SF288">
    <property type="entry name" value="CELL DIVISION PROTEIN YTFB"/>
    <property type="match status" value="1"/>
</dbReference>
<dbReference type="SUPFAM" id="SSF51261">
    <property type="entry name" value="Duplicated hybrid motif"/>
    <property type="match status" value="1"/>
</dbReference>
<comment type="cofactor">
    <cofactor evidence="1">
        <name>Zn(2+)</name>
        <dbReference type="ChEBI" id="CHEBI:29105"/>
    </cofactor>
</comment>
<keyword evidence="5" id="KW-0862">Zinc</keyword>
<sequence length="655" mass="71934">MQAGLFHPTHLQSVDLGDEAPLMVYDERNQLPDKKKVSLRWLSGTILTGLTSVFLMGGAMVAALDGQYRVSAAPSREGDAAALENGRIKTKAATKGDRVARSGTQHSTRQIIPVSTVNRIDGRDHIKVRPYALVSSTLATRRSLDLEGEIPSFNPIDIFSEGKAPAERATSDAVYEARVDGEVAISVSDFPINSPLLDEGLERGEAEIERLVRSSARFLLDNEVDIAAQPVVDPARFDFTLARQSAFSRLDVRITPENVSFKSKTGESDAYAGMEEKIIPVTAGLELRDVLLENEATEEEADQVLAAFQRIYGIDKLQAGQRIRLALMPAEDASNRLRPERVSLYSDTVHDASVARSDNGTFVDAEAPTTVLADAFAEADRLGYSGPTPSLYDSLYQTSLEQEVPNELIEELVRVFSFDVDFKSRVKPGDALEVFYGLEDENSETPPEILYTSLRTGGTTRKFYRFRTPDDGQVDFYDETGKSAKKFLMRKPLSGGRFRSAFGLRKHPILGSVKMHNGVDWAAGRGTPIMAAGDGTIIKAKWAAGYGRRVEIKHSNGYVTTYSHQSQFAKGIREGAHVSQGQVIGYIGSTGLSTGPHLHYEVLVNGRFVNPMRIRLPRGRVLEGDMLASFERERDRIDTLIERGSGPSRVASATN</sequence>
<evidence type="ECO:0000259" key="8">
    <source>
        <dbReference type="Pfam" id="PF01551"/>
    </source>
</evidence>
<evidence type="ECO:0000256" key="3">
    <source>
        <dbReference type="ARBA" id="ARBA00022723"/>
    </source>
</evidence>
<organism evidence="9 10">
    <name type="scientific">Stappia sediminis</name>
    <dbReference type="NCBI Taxonomy" id="2692190"/>
    <lineage>
        <taxon>Bacteria</taxon>
        <taxon>Pseudomonadati</taxon>
        <taxon>Pseudomonadota</taxon>
        <taxon>Alphaproteobacteria</taxon>
        <taxon>Hyphomicrobiales</taxon>
        <taxon>Stappiaceae</taxon>
        <taxon>Stappia</taxon>
    </lineage>
</organism>
<keyword evidence="10" id="KW-1185">Reference proteome</keyword>
<dbReference type="GO" id="GO:0046872">
    <property type="term" value="F:metal ion binding"/>
    <property type="evidence" value="ECO:0007669"/>
    <property type="project" value="UniProtKB-KW"/>
</dbReference>
<feature type="domain" description="M23ase beta-sheet core" evidence="8">
    <location>
        <begin position="514"/>
        <end position="611"/>
    </location>
</feature>
<dbReference type="AlphaFoldDB" id="A0A7X3LU90"/>
<dbReference type="Gene3D" id="3.10.450.350">
    <property type="match status" value="1"/>
</dbReference>
<feature type="transmembrane region" description="Helical" evidence="7">
    <location>
        <begin position="41"/>
        <end position="64"/>
    </location>
</feature>
<keyword evidence="2" id="KW-0645">Protease</keyword>
<evidence type="ECO:0000256" key="1">
    <source>
        <dbReference type="ARBA" id="ARBA00001947"/>
    </source>
</evidence>
<evidence type="ECO:0000256" key="6">
    <source>
        <dbReference type="ARBA" id="ARBA00023049"/>
    </source>
</evidence>
<dbReference type="PANTHER" id="PTHR21666">
    <property type="entry name" value="PEPTIDASE-RELATED"/>
    <property type="match status" value="1"/>
</dbReference>
<keyword evidence="7" id="KW-0812">Transmembrane</keyword>
<dbReference type="RefSeq" id="WP_160775405.1">
    <property type="nucleotide sequence ID" value="NZ_WUMV01000003.1"/>
</dbReference>
<dbReference type="GO" id="GO:0004222">
    <property type="term" value="F:metalloendopeptidase activity"/>
    <property type="evidence" value="ECO:0007669"/>
    <property type="project" value="TreeGrafter"/>
</dbReference>
<dbReference type="Proteomes" id="UP000433101">
    <property type="component" value="Unassembled WGS sequence"/>
</dbReference>
<proteinExistence type="predicted"/>
<evidence type="ECO:0000256" key="7">
    <source>
        <dbReference type="SAM" id="Phobius"/>
    </source>
</evidence>
<dbReference type="InterPro" id="IPR011055">
    <property type="entry name" value="Dup_hybrid_motif"/>
</dbReference>
<dbReference type="Gene3D" id="2.70.70.10">
    <property type="entry name" value="Glucose Permease (Domain IIA)"/>
    <property type="match status" value="1"/>
</dbReference>